<dbReference type="AlphaFoldDB" id="A0A650CX32"/>
<evidence type="ECO:0000313" key="3">
    <source>
        <dbReference type="Proteomes" id="UP000426328"/>
    </source>
</evidence>
<reference evidence="2 3" key="2">
    <citation type="submission" date="2019-10" db="EMBL/GenBank/DDBJ databases">
        <title>Genome Sequences from Six Type Strain Members of the Archaeal Family Sulfolobaceae: Acidianus ambivalens, Acidianus infernus, Metallosphaera prunae, Stygiolobus azoricus, Sulfolobus metallicus, and Sulfurisphaera ohwakuensis.</title>
        <authorList>
            <person name="Counts J.A."/>
            <person name="Kelly R.M."/>
        </authorList>
    </citation>
    <scope>NUCLEOTIDE SEQUENCE [LARGE SCALE GENOMIC DNA]</scope>
    <source>
        <strain evidence="2 3">LEI 10</strain>
    </source>
</reference>
<keyword evidence="3" id="KW-1185">Reference proteome</keyword>
<dbReference type="NCBIfam" id="NF046072">
    <property type="entry name" value="UpsX"/>
    <property type="match status" value="1"/>
</dbReference>
<proteinExistence type="predicted"/>
<dbReference type="EMBL" id="WHYS01000001">
    <property type="protein sequence ID" value="MQL54554.1"/>
    <property type="molecule type" value="Genomic_DNA"/>
</dbReference>
<protein>
    <submittedName>
        <fullName evidence="2">Uncharacterized protein</fullName>
    </submittedName>
</protein>
<organism evidence="2 3">
    <name type="scientific">Acidianus ambivalens</name>
    <name type="common">Desulfurolobus ambivalens</name>
    <dbReference type="NCBI Taxonomy" id="2283"/>
    <lineage>
        <taxon>Archaea</taxon>
        <taxon>Thermoproteota</taxon>
        <taxon>Thermoprotei</taxon>
        <taxon>Sulfolobales</taxon>
        <taxon>Sulfolobaceae</taxon>
        <taxon>Acidianus</taxon>
    </lineage>
</organism>
<evidence type="ECO:0000313" key="4">
    <source>
        <dbReference type="Proteomes" id="UP000474054"/>
    </source>
</evidence>
<evidence type="ECO:0000313" key="1">
    <source>
        <dbReference type="EMBL" id="MQL54554.1"/>
    </source>
</evidence>
<dbReference type="GeneID" id="42780174"/>
<dbReference type="EMBL" id="CP045482">
    <property type="protein sequence ID" value="QGR22363.1"/>
    <property type="molecule type" value="Genomic_DNA"/>
</dbReference>
<gene>
    <name evidence="2" type="ORF">D1866_10545</name>
    <name evidence="1" type="ORF">GFB69_01985</name>
</gene>
<sequence>MKIPNYKYISRIFIPEGVNYTLENIENTIYLKTDSIRQPEIILFPEVNIGKDPWMIQKSNKLIQIDGKEEVLEESHGDFLGVTYINIEGVIEKVLQIRENEFIFNGNKYNKFLKFFNTYILENNRKITLIYDNMEIDRDKPKYYIVNKNGISLVYDGYTEIISKSGSLTINEEKILLGRYGNRSIFQGIDGKILLEEDVIGFCENKAELLGVINNGIVISCGDKVKYFSDGIWQEIEINANPFLSFVNSNFIILTADSHTLVYDKNLFLIYKFLSSGASATTRYIVLFRNPFVGVVDSLDDEDVIRTEKNVLDTSSPIKILIRKNYDIEYQNVIEVIRRDINSKYYEVEVEPKLLGDYEAKFKLISPFFSLNANIPIISEKPKIYAKGSIIRTNGEVLGTKMNSYLNLTINTKIITNIPYVIRIRFRDKLFDFTFNEKEVNKELKIPINIFDKKDSNEIIKIEIIRNNVIQSSMEFLVPIIFVEPPKEWKSKIVDRGDYIVKILYARKGDISWTKICHYPKHKKAILIKENSKEGIKISGDKVIVNLKNPIENLYYTINYPYLVLIPKMKYYYPIEVFYGTHSYRGLPERIIFPLDPAYDEVFIRIYIGNKTIKRTYKIPKEVYFKVAANSKSKLEELLKSFGIV</sequence>
<dbReference type="KEGG" id="aamb:D1866_10545"/>
<reference evidence="1 4" key="1">
    <citation type="submission" date="2019-10" db="EMBL/GenBank/DDBJ databases">
        <title>Comparative genomics of sulfur disproportionating microorganisms.</title>
        <authorList>
            <person name="Ward L.M."/>
            <person name="Bertran E."/>
            <person name="Johnston D."/>
        </authorList>
    </citation>
    <scope>NUCLEOTIDE SEQUENCE [LARGE SCALE GENOMIC DNA]</scope>
    <source>
        <strain evidence="1 4">DSM 3772</strain>
    </source>
</reference>
<accession>A0A650CX32</accession>
<name>A0A650CX32_ACIAM</name>
<dbReference type="RefSeq" id="WP_152939720.1">
    <property type="nucleotide sequence ID" value="NZ_CP045482.1"/>
</dbReference>
<dbReference type="Proteomes" id="UP000426328">
    <property type="component" value="Chromosome"/>
</dbReference>
<dbReference type="Proteomes" id="UP000474054">
    <property type="component" value="Unassembled WGS sequence"/>
</dbReference>
<evidence type="ECO:0000313" key="2">
    <source>
        <dbReference type="EMBL" id="QGR22363.1"/>
    </source>
</evidence>